<comment type="caution">
    <text evidence="2">The sequence shown here is derived from an EMBL/GenBank/DDBJ whole genome shotgun (WGS) entry which is preliminary data.</text>
</comment>
<accession>A0AAD7ISY8</accession>
<evidence type="ECO:0000256" key="1">
    <source>
        <dbReference type="SAM" id="MobiDB-lite"/>
    </source>
</evidence>
<evidence type="ECO:0000313" key="3">
    <source>
        <dbReference type="Proteomes" id="UP001215598"/>
    </source>
</evidence>
<gene>
    <name evidence="2" type="ORF">B0H16DRAFT_1724792</name>
</gene>
<dbReference type="AlphaFoldDB" id="A0AAD7ISY8"/>
<keyword evidence="3" id="KW-1185">Reference proteome</keyword>
<dbReference type="Proteomes" id="UP001215598">
    <property type="component" value="Unassembled WGS sequence"/>
</dbReference>
<feature type="region of interest" description="Disordered" evidence="1">
    <location>
        <begin position="70"/>
        <end position="111"/>
    </location>
</feature>
<sequence length="173" mass="19024">MKRPVNAYEERRCNADLPRLFPSEHPSVLVGVICSFKRSISADICSCCPSPFKVDSASLFFETFTKQTSHEDAKPSSQLNGAGAGDSEKAEGSTTAPVTPSPPYAATSATGVLPPYPDVGERYRGIVQLINAQAEKQPQPPHVCWFVRAVTKIREIFKKGPRLEEYELEHLSE</sequence>
<organism evidence="2 3">
    <name type="scientific">Mycena metata</name>
    <dbReference type="NCBI Taxonomy" id="1033252"/>
    <lineage>
        <taxon>Eukaryota</taxon>
        <taxon>Fungi</taxon>
        <taxon>Dikarya</taxon>
        <taxon>Basidiomycota</taxon>
        <taxon>Agaricomycotina</taxon>
        <taxon>Agaricomycetes</taxon>
        <taxon>Agaricomycetidae</taxon>
        <taxon>Agaricales</taxon>
        <taxon>Marasmiineae</taxon>
        <taxon>Mycenaceae</taxon>
        <taxon>Mycena</taxon>
    </lineage>
</organism>
<protein>
    <submittedName>
        <fullName evidence="2">Uncharacterized protein</fullName>
    </submittedName>
</protein>
<evidence type="ECO:0000313" key="2">
    <source>
        <dbReference type="EMBL" id="KAJ7749902.1"/>
    </source>
</evidence>
<name>A0AAD7ISY8_9AGAR</name>
<dbReference type="EMBL" id="JARKIB010000067">
    <property type="protein sequence ID" value="KAJ7749902.1"/>
    <property type="molecule type" value="Genomic_DNA"/>
</dbReference>
<proteinExistence type="predicted"/>
<reference evidence="2" key="1">
    <citation type="submission" date="2023-03" db="EMBL/GenBank/DDBJ databases">
        <title>Massive genome expansion in bonnet fungi (Mycena s.s.) driven by repeated elements and novel gene families across ecological guilds.</title>
        <authorList>
            <consortium name="Lawrence Berkeley National Laboratory"/>
            <person name="Harder C.B."/>
            <person name="Miyauchi S."/>
            <person name="Viragh M."/>
            <person name="Kuo A."/>
            <person name="Thoen E."/>
            <person name="Andreopoulos B."/>
            <person name="Lu D."/>
            <person name="Skrede I."/>
            <person name="Drula E."/>
            <person name="Henrissat B."/>
            <person name="Morin E."/>
            <person name="Kohler A."/>
            <person name="Barry K."/>
            <person name="LaButti K."/>
            <person name="Morin E."/>
            <person name="Salamov A."/>
            <person name="Lipzen A."/>
            <person name="Mereny Z."/>
            <person name="Hegedus B."/>
            <person name="Baldrian P."/>
            <person name="Stursova M."/>
            <person name="Weitz H."/>
            <person name="Taylor A."/>
            <person name="Grigoriev I.V."/>
            <person name="Nagy L.G."/>
            <person name="Martin F."/>
            <person name="Kauserud H."/>
        </authorList>
    </citation>
    <scope>NUCLEOTIDE SEQUENCE</scope>
    <source>
        <strain evidence="2">CBHHK182m</strain>
    </source>
</reference>